<gene>
    <name evidence="3" type="ORF">SORDD30_01575</name>
</gene>
<evidence type="ECO:0000256" key="1">
    <source>
        <dbReference type="SAM" id="MobiDB-lite"/>
    </source>
</evidence>
<evidence type="ECO:0008006" key="5">
    <source>
        <dbReference type="Google" id="ProtNLM"/>
    </source>
</evidence>
<keyword evidence="2" id="KW-1133">Transmembrane helix</keyword>
<dbReference type="Proteomes" id="UP000070220">
    <property type="component" value="Unassembled WGS sequence"/>
</dbReference>
<evidence type="ECO:0000313" key="4">
    <source>
        <dbReference type="Proteomes" id="UP000070220"/>
    </source>
</evidence>
<reference evidence="3 4" key="1">
    <citation type="submission" date="2016-01" db="EMBL/GenBank/DDBJ databases">
        <title>Highly variable Streptococcus oralis are common among viridans streptococci isolated from primates.</title>
        <authorList>
            <person name="Denapaite D."/>
            <person name="Rieger M."/>
            <person name="Koendgen S."/>
            <person name="Brueckner R."/>
            <person name="Ochigava I."/>
            <person name="Kappeler P."/>
            <person name="Maetz-Rensing K."/>
            <person name="Leendertz F."/>
            <person name="Hakenbeck R."/>
        </authorList>
    </citation>
    <scope>NUCLEOTIDE SEQUENCE [LARGE SCALE GENOMIC DNA]</scope>
    <source>
        <strain evidence="3 4">DD30</strain>
    </source>
</reference>
<sequence length="292" mass="34288">MALFGVTLTEGKAFIKMVKGNDMANRSYIYLKNGKDVRILTEGVYTIPYFWQLFWDEKDVRMPNILWKKFNILLPIEKFQKNATQNRSFLEKNAPQTLQLYDDFIRYILANVKAGDMLGFDILEVADMDGLTIASRKLLKNIRAIQENQPQELDFSLTEKNVIWSAMGFPDYYASKLLPEDNILDSVAYQDELKKMQGPKDNQEQDQEDNQEQDQEEKQAQGQEENQKQEQYQEDDQAQGQENKQAPRKEDEQVFDETGAESKDDEYHIPLRFWILLVLVIVWVYRLFLANK</sequence>
<organism evidence="3 4">
    <name type="scientific">Streptococcus oralis</name>
    <dbReference type="NCBI Taxonomy" id="1303"/>
    <lineage>
        <taxon>Bacteria</taxon>
        <taxon>Bacillati</taxon>
        <taxon>Bacillota</taxon>
        <taxon>Bacilli</taxon>
        <taxon>Lactobacillales</taxon>
        <taxon>Streptococcaceae</taxon>
        <taxon>Streptococcus</taxon>
    </lineage>
</organism>
<evidence type="ECO:0000256" key="2">
    <source>
        <dbReference type="SAM" id="Phobius"/>
    </source>
</evidence>
<feature type="compositionally biased region" description="Acidic residues" evidence="1">
    <location>
        <begin position="204"/>
        <end position="215"/>
    </location>
</feature>
<feature type="region of interest" description="Disordered" evidence="1">
    <location>
        <begin position="195"/>
        <end position="261"/>
    </location>
</feature>
<accession>A0A139Q4B7</accession>
<evidence type="ECO:0000313" key="3">
    <source>
        <dbReference type="EMBL" id="KXT97290.1"/>
    </source>
</evidence>
<protein>
    <recommendedName>
        <fullName evidence="5">Dimethyladenosine transferase</fullName>
    </recommendedName>
</protein>
<dbReference type="EMBL" id="LQRP01000049">
    <property type="protein sequence ID" value="KXT97290.1"/>
    <property type="molecule type" value="Genomic_DNA"/>
</dbReference>
<name>A0A139Q4B7_STROR</name>
<keyword evidence="2" id="KW-0472">Membrane</keyword>
<comment type="caution">
    <text evidence="3">The sequence shown here is derived from an EMBL/GenBank/DDBJ whole genome shotgun (WGS) entry which is preliminary data.</text>
</comment>
<dbReference type="AlphaFoldDB" id="A0A139Q4B7"/>
<dbReference type="PATRIC" id="fig|1303.83.peg.1643"/>
<keyword evidence="2" id="KW-0812">Transmembrane</keyword>
<feature type="transmembrane region" description="Helical" evidence="2">
    <location>
        <begin position="271"/>
        <end position="289"/>
    </location>
</feature>
<proteinExistence type="predicted"/>